<proteinExistence type="predicted"/>
<organism evidence="2 3">
    <name type="scientific">Armillaria gallica</name>
    <name type="common">Bulbous honey fungus</name>
    <name type="synonym">Armillaria bulbosa</name>
    <dbReference type="NCBI Taxonomy" id="47427"/>
    <lineage>
        <taxon>Eukaryota</taxon>
        <taxon>Fungi</taxon>
        <taxon>Dikarya</taxon>
        <taxon>Basidiomycota</taxon>
        <taxon>Agaricomycotina</taxon>
        <taxon>Agaricomycetes</taxon>
        <taxon>Agaricomycetidae</taxon>
        <taxon>Agaricales</taxon>
        <taxon>Marasmiineae</taxon>
        <taxon>Physalacriaceae</taxon>
        <taxon>Armillaria</taxon>
    </lineage>
</organism>
<evidence type="ECO:0000313" key="2">
    <source>
        <dbReference type="EMBL" id="PBK94056.1"/>
    </source>
</evidence>
<sequence length="232" mass="26493">MDRIEANFCYWKSKISKAQKVHDKKNDNKSTESDEGEVSDDEEGATEQALCKSRHYARKLRKCAECKEVREAAELNVSELDFFFVLAYQSTDESDQDNGLDPDTDTEKSAADCMLRLDTAVKKQRKHLEKETRGKAGLHPWRDGDPKDTMLPRFKCGRPEHMKIPRYAIDEDWLATHEEQDMLARISQPEEEGNTAGLEAVDATETNLELGGIKAEINSVEVERETVQHEME</sequence>
<name>A0A2H3E301_ARMGA</name>
<evidence type="ECO:0000256" key="1">
    <source>
        <dbReference type="SAM" id="MobiDB-lite"/>
    </source>
</evidence>
<protein>
    <submittedName>
        <fullName evidence="2">Uncharacterized protein</fullName>
    </submittedName>
</protein>
<feature type="compositionally biased region" description="Basic and acidic residues" evidence="1">
    <location>
        <begin position="128"/>
        <end position="150"/>
    </location>
</feature>
<dbReference type="EMBL" id="KZ293655">
    <property type="protein sequence ID" value="PBK94056.1"/>
    <property type="molecule type" value="Genomic_DNA"/>
</dbReference>
<feature type="region of interest" description="Disordered" evidence="1">
    <location>
        <begin position="125"/>
        <end position="150"/>
    </location>
</feature>
<keyword evidence="3" id="KW-1185">Reference proteome</keyword>
<dbReference type="OrthoDB" id="3064874at2759"/>
<gene>
    <name evidence="2" type="ORF">ARMGADRAFT_1079536</name>
</gene>
<dbReference type="InParanoid" id="A0A2H3E301"/>
<dbReference type="STRING" id="47427.A0A2H3E301"/>
<accession>A0A2H3E301</accession>
<feature type="compositionally biased region" description="Basic and acidic residues" evidence="1">
    <location>
        <begin position="20"/>
        <end position="32"/>
    </location>
</feature>
<dbReference type="Proteomes" id="UP000217790">
    <property type="component" value="Unassembled WGS sequence"/>
</dbReference>
<feature type="compositionally biased region" description="Acidic residues" evidence="1">
    <location>
        <begin position="33"/>
        <end position="45"/>
    </location>
</feature>
<reference evidence="3" key="1">
    <citation type="journal article" date="2017" name="Nat. Ecol. Evol.">
        <title>Genome expansion and lineage-specific genetic innovations in the forest pathogenic fungi Armillaria.</title>
        <authorList>
            <person name="Sipos G."/>
            <person name="Prasanna A.N."/>
            <person name="Walter M.C."/>
            <person name="O'Connor E."/>
            <person name="Balint B."/>
            <person name="Krizsan K."/>
            <person name="Kiss B."/>
            <person name="Hess J."/>
            <person name="Varga T."/>
            <person name="Slot J."/>
            <person name="Riley R."/>
            <person name="Boka B."/>
            <person name="Rigling D."/>
            <person name="Barry K."/>
            <person name="Lee J."/>
            <person name="Mihaltcheva S."/>
            <person name="LaButti K."/>
            <person name="Lipzen A."/>
            <person name="Waldron R."/>
            <person name="Moloney N.M."/>
            <person name="Sperisen C."/>
            <person name="Kredics L."/>
            <person name="Vagvoelgyi C."/>
            <person name="Patrignani A."/>
            <person name="Fitzpatrick D."/>
            <person name="Nagy I."/>
            <person name="Doyle S."/>
            <person name="Anderson J.B."/>
            <person name="Grigoriev I.V."/>
            <person name="Gueldener U."/>
            <person name="Muensterkoetter M."/>
            <person name="Nagy L.G."/>
        </authorList>
    </citation>
    <scope>NUCLEOTIDE SEQUENCE [LARGE SCALE GENOMIC DNA]</scope>
    <source>
        <strain evidence="3">Ar21-2</strain>
    </source>
</reference>
<evidence type="ECO:0000313" key="3">
    <source>
        <dbReference type="Proteomes" id="UP000217790"/>
    </source>
</evidence>
<feature type="region of interest" description="Disordered" evidence="1">
    <location>
        <begin position="17"/>
        <end position="48"/>
    </location>
</feature>
<dbReference type="AlphaFoldDB" id="A0A2H3E301"/>